<dbReference type="EMBL" id="KE344659">
    <property type="protein sequence ID" value="EXB74832.1"/>
    <property type="molecule type" value="Genomic_DNA"/>
</dbReference>
<dbReference type="InterPro" id="IPR017441">
    <property type="entry name" value="Protein_kinase_ATP_BS"/>
</dbReference>
<evidence type="ECO:0000256" key="8">
    <source>
        <dbReference type="ARBA" id="ARBA00022741"/>
    </source>
</evidence>
<dbReference type="AlphaFoldDB" id="W9RHH8"/>
<gene>
    <name evidence="20" type="ORF">L484_023576</name>
</gene>
<dbReference type="GO" id="GO:0004674">
    <property type="term" value="F:protein serine/threonine kinase activity"/>
    <property type="evidence" value="ECO:0007669"/>
    <property type="project" value="UniProtKB-KW"/>
</dbReference>
<keyword evidence="9 20" id="KW-0418">Kinase</keyword>
<proteinExistence type="inferred from homology"/>
<evidence type="ECO:0000259" key="19">
    <source>
        <dbReference type="PROSITE" id="PS50011"/>
    </source>
</evidence>
<dbReference type="GO" id="GO:0045088">
    <property type="term" value="P:regulation of innate immune response"/>
    <property type="evidence" value="ECO:0007669"/>
    <property type="project" value="UniProtKB-ARBA"/>
</dbReference>
<dbReference type="InterPro" id="IPR011009">
    <property type="entry name" value="Kinase-like_dom_sf"/>
</dbReference>
<dbReference type="Proteomes" id="UP000030645">
    <property type="component" value="Unassembled WGS sequence"/>
</dbReference>
<feature type="compositionally biased region" description="Basic and acidic residues" evidence="18">
    <location>
        <begin position="466"/>
        <end position="482"/>
    </location>
</feature>
<evidence type="ECO:0000256" key="18">
    <source>
        <dbReference type="SAM" id="MobiDB-lite"/>
    </source>
</evidence>
<comment type="similarity">
    <text evidence="2">Belongs to the protein kinase superfamily. Ser/Thr protein kinase family.</text>
</comment>
<reference evidence="21" key="1">
    <citation type="submission" date="2013-01" db="EMBL/GenBank/DDBJ databases">
        <title>Draft Genome Sequence of a Mulberry Tree, Morus notabilis C.K. Schneid.</title>
        <authorList>
            <person name="He N."/>
            <person name="Zhao S."/>
        </authorList>
    </citation>
    <scope>NUCLEOTIDE SEQUENCE</scope>
</reference>
<keyword evidence="5" id="KW-0723">Serine/threonine-protein kinase</keyword>
<dbReference type="GO" id="GO:0005524">
    <property type="term" value="F:ATP binding"/>
    <property type="evidence" value="ECO:0007669"/>
    <property type="project" value="UniProtKB-UniRule"/>
</dbReference>
<evidence type="ECO:0000256" key="4">
    <source>
        <dbReference type="ARBA" id="ARBA00022475"/>
    </source>
</evidence>
<feature type="domain" description="Protein kinase" evidence="19">
    <location>
        <begin position="86"/>
        <end position="363"/>
    </location>
</feature>
<keyword evidence="6" id="KW-0597">Phosphoprotein</keyword>
<keyword evidence="14" id="KW-0449">Lipoprotein</keyword>
<evidence type="ECO:0000256" key="5">
    <source>
        <dbReference type="ARBA" id="ARBA00022527"/>
    </source>
</evidence>
<dbReference type="eggNOG" id="KOG1187">
    <property type="taxonomic scope" value="Eukaryota"/>
</dbReference>
<comment type="catalytic activity">
    <reaction evidence="16">
        <text>L-seryl-[protein] + ATP = O-phospho-L-seryl-[protein] + ADP + H(+)</text>
        <dbReference type="Rhea" id="RHEA:17989"/>
        <dbReference type="Rhea" id="RHEA-COMP:9863"/>
        <dbReference type="Rhea" id="RHEA-COMP:11604"/>
        <dbReference type="ChEBI" id="CHEBI:15378"/>
        <dbReference type="ChEBI" id="CHEBI:29999"/>
        <dbReference type="ChEBI" id="CHEBI:30616"/>
        <dbReference type="ChEBI" id="CHEBI:83421"/>
        <dbReference type="ChEBI" id="CHEBI:456216"/>
        <dbReference type="EC" id="2.7.11.1"/>
    </reaction>
</comment>
<keyword evidence="8 17" id="KW-0547">Nucleotide-binding</keyword>
<dbReference type="PROSITE" id="PS50011">
    <property type="entry name" value="PROTEIN_KINASE_DOM"/>
    <property type="match status" value="1"/>
</dbReference>
<dbReference type="InterPro" id="IPR000719">
    <property type="entry name" value="Prot_kinase_dom"/>
</dbReference>
<keyword evidence="4" id="KW-1003">Cell membrane</keyword>
<evidence type="ECO:0000256" key="7">
    <source>
        <dbReference type="ARBA" id="ARBA00022679"/>
    </source>
</evidence>
<evidence type="ECO:0000313" key="21">
    <source>
        <dbReference type="Proteomes" id="UP000030645"/>
    </source>
</evidence>
<sequence length="507" mass="55774">MGGCFPCFGSSNNDGSGVKEVNKKDSVKEGSTAQSHHVTRVSSEKSKSRSGSDPKKESTIPKDGPTAHIAAQTFTFRELAAATKNFRPECLLGEGGFGRVYKGRLESTGQVVAVKQLDRNGLQGNREFLVEVLMLSLLHHPNLVNLIGYCADGDQRLLVYEFMPLGSLEDHLHDLPPDKEPLDWNTRMKIAAGAAKGLEYLHDKANPPVIYRDLKSSNILLDEGYHPKLSDFGLAKLGPVGDKTHVSTRVMGTYGYCAPEYAMTGQLTLKSDVYSFGVVFLELITGRKAIDNTRAPGEHNLVAWARPLFKDRRKFPKMADPLLQGRYPMRGLYQALAVAAMCLQEQAATRPLIGDVVTALTYLASQTYDPNAAPPYSNRVGPSTPRSRDDRRSMAEGLDSPDGRRNGSPSTHRNSPDFRKRDLVRELNTGGELGRIETGGGSGRKWGLDDLDRPDSQRDSPASAGRARETPRTRDLDREREVAEAKVWGENWKKRATAMGSFDGTNE</sequence>
<dbReference type="STRING" id="981085.W9RHH8"/>
<dbReference type="EC" id="2.7.11.1" evidence="3"/>
<feature type="compositionally biased region" description="Basic and acidic residues" evidence="18">
    <location>
        <begin position="414"/>
        <end position="425"/>
    </location>
</feature>
<dbReference type="CDD" id="cd14066">
    <property type="entry name" value="STKc_IRAK"/>
    <property type="match status" value="1"/>
</dbReference>
<evidence type="ECO:0000313" key="20">
    <source>
        <dbReference type="EMBL" id="EXB74832.1"/>
    </source>
</evidence>
<evidence type="ECO:0000256" key="2">
    <source>
        <dbReference type="ARBA" id="ARBA00008684"/>
    </source>
</evidence>
<dbReference type="PROSITE" id="PS00108">
    <property type="entry name" value="PROTEIN_KINASE_ST"/>
    <property type="match status" value="1"/>
</dbReference>
<evidence type="ECO:0000256" key="6">
    <source>
        <dbReference type="ARBA" id="ARBA00022553"/>
    </source>
</evidence>
<dbReference type="InterPro" id="IPR008271">
    <property type="entry name" value="Ser/Thr_kinase_AS"/>
</dbReference>
<dbReference type="GO" id="GO:0005886">
    <property type="term" value="C:plasma membrane"/>
    <property type="evidence" value="ECO:0007669"/>
    <property type="project" value="UniProtKB-SubCell"/>
</dbReference>
<keyword evidence="21" id="KW-1185">Reference proteome</keyword>
<dbReference type="FunFam" id="1.10.510.10:FF:000032">
    <property type="entry name" value="Serine/threonine-protein kinase PBS1"/>
    <property type="match status" value="1"/>
</dbReference>
<accession>W9RHH8</accession>
<keyword evidence="13" id="KW-0564">Palmitate</keyword>
<evidence type="ECO:0000256" key="11">
    <source>
        <dbReference type="ARBA" id="ARBA00022840"/>
    </source>
</evidence>
<dbReference type="Pfam" id="PF00069">
    <property type="entry name" value="Pkinase"/>
    <property type="match status" value="1"/>
</dbReference>
<dbReference type="Gene3D" id="1.10.510.10">
    <property type="entry name" value="Transferase(Phosphotransferase) domain 1"/>
    <property type="match status" value="1"/>
</dbReference>
<dbReference type="PANTHER" id="PTHR47985">
    <property type="entry name" value="OS07G0668900 PROTEIN"/>
    <property type="match status" value="1"/>
</dbReference>
<evidence type="ECO:0000256" key="13">
    <source>
        <dbReference type="ARBA" id="ARBA00023139"/>
    </source>
</evidence>
<feature type="compositionally biased region" description="Basic and acidic residues" evidence="18">
    <location>
        <begin position="42"/>
        <end position="60"/>
    </location>
</feature>
<organism evidence="20 21">
    <name type="scientific">Morus notabilis</name>
    <dbReference type="NCBI Taxonomy" id="981085"/>
    <lineage>
        <taxon>Eukaryota</taxon>
        <taxon>Viridiplantae</taxon>
        <taxon>Streptophyta</taxon>
        <taxon>Embryophyta</taxon>
        <taxon>Tracheophyta</taxon>
        <taxon>Spermatophyta</taxon>
        <taxon>Magnoliopsida</taxon>
        <taxon>eudicotyledons</taxon>
        <taxon>Gunneridae</taxon>
        <taxon>Pentapetalae</taxon>
        <taxon>rosids</taxon>
        <taxon>fabids</taxon>
        <taxon>Rosales</taxon>
        <taxon>Moraceae</taxon>
        <taxon>Moreae</taxon>
        <taxon>Morus</taxon>
    </lineage>
</organism>
<feature type="binding site" evidence="17">
    <location>
        <position position="115"/>
    </location>
    <ligand>
        <name>ATP</name>
        <dbReference type="ChEBI" id="CHEBI:30616"/>
    </ligand>
</feature>
<dbReference type="SMART" id="SM00220">
    <property type="entry name" value="S_TKc"/>
    <property type="match status" value="1"/>
</dbReference>
<feature type="region of interest" description="Disordered" evidence="18">
    <location>
        <begin position="368"/>
        <end position="482"/>
    </location>
</feature>
<feature type="region of interest" description="Disordered" evidence="18">
    <location>
        <begin position="1"/>
        <end position="65"/>
    </location>
</feature>
<keyword evidence="11 17" id="KW-0067">ATP-binding</keyword>
<keyword evidence="10" id="KW-0611">Plant defense</keyword>
<evidence type="ECO:0000256" key="14">
    <source>
        <dbReference type="ARBA" id="ARBA00023288"/>
    </source>
</evidence>
<evidence type="ECO:0000256" key="10">
    <source>
        <dbReference type="ARBA" id="ARBA00022821"/>
    </source>
</evidence>
<dbReference type="GO" id="GO:0045087">
    <property type="term" value="P:innate immune response"/>
    <property type="evidence" value="ECO:0007669"/>
    <property type="project" value="UniProtKB-ARBA"/>
</dbReference>
<dbReference type="KEGG" id="mnt:21406335"/>
<feature type="compositionally biased region" description="Gly residues" evidence="18">
    <location>
        <begin position="431"/>
        <end position="444"/>
    </location>
</feature>
<dbReference type="SUPFAM" id="SSF56112">
    <property type="entry name" value="Protein kinase-like (PK-like)"/>
    <property type="match status" value="1"/>
</dbReference>
<keyword evidence="12" id="KW-0472">Membrane</keyword>
<evidence type="ECO:0000256" key="16">
    <source>
        <dbReference type="ARBA" id="ARBA00048679"/>
    </source>
</evidence>
<evidence type="ECO:0000256" key="12">
    <source>
        <dbReference type="ARBA" id="ARBA00023136"/>
    </source>
</evidence>
<dbReference type="FunFam" id="3.30.200.20:FF:000248">
    <property type="entry name" value="Serine/threonine-protein kinase PBS1"/>
    <property type="match status" value="1"/>
</dbReference>
<name>W9RHH8_9ROSA</name>
<evidence type="ECO:0000256" key="3">
    <source>
        <dbReference type="ARBA" id="ARBA00012513"/>
    </source>
</evidence>
<dbReference type="OrthoDB" id="4062651at2759"/>
<dbReference type="PROSITE" id="PS00107">
    <property type="entry name" value="PROTEIN_KINASE_ATP"/>
    <property type="match status" value="1"/>
</dbReference>
<evidence type="ECO:0000256" key="9">
    <source>
        <dbReference type="ARBA" id="ARBA00022777"/>
    </source>
</evidence>
<dbReference type="GO" id="GO:0031349">
    <property type="term" value="P:positive regulation of defense response"/>
    <property type="evidence" value="ECO:0007669"/>
    <property type="project" value="UniProtKB-ARBA"/>
</dbReference>
<feature type="compositionally biased region" description="Basic and acidic residues" evidence="18">
    <location>
        <begin position="446"/>
        <end position="458"/>
    </location>
</feature>
<keyword evidence="7" id="KW-0808">Transferase</keyword>
<protein>
    <recommendedName>
        <fullName evidence="3">non-specific serine/threonine protein kinase</fullName>
        <ecNumber evidence="3">2.7.11.1</ecNumber>
    </recommendedName>
</protein>
<comment type="subcellular location">
    <subcellularLocation>
        <location evidence="1">Cell membrane</location>
        <topology evidence="1">Lipid-anchor</topology>
    </subcellularLocation>
</comment>
<dbReference type="Gene3D" id="3.30.200.20">
    <property type="entry name" value="Phosphorylase Kinase, domain 1"/>
    <property type="match status" value="1"/>
</dbReference>
<evidence type="ECO:0000256" key="1">
    <source>
        <dbReference type="ARBA" id="ARBA00004193"/>
    </source>
</evidence>
<evidence type="ECO:0000256" key="15">
    <source>
        <dbReference type="ARBA" id="ARBA00047899"/>
    </source>
</evidence>
<evidence type="ECO:0000256" key="17">
    <source>
        <dbReference type="PROSITE-ProRule" id="PRU10141"/>
    </source>
</evidence>
<comment type="catalytic activity">
    <reaction evidence="15">
        <text>L-threonyl-[protein] + ATP = O-phospho-L-threonyl-[protein] + ADP + H(+)</text>
        <dbReference type="Rhea" id="RHEA:46608"/>
        <dbReference type="Rhea" id="RHEA-COMP:11060"/>
        <dbReference type="Rhea" id="RHEA-COMP:11605"/>
        <dbReference type="ChEBI" id="CHEBI:15378"/>
        <dbReference type="ChEBI" id="CHEBI:30013"/>
        <dbReference type="ChEBI" id="CHEBI:30616"/>
        <dbReference type="ChEBI" id="CHEBI:61977"/>
        <dbReference type="ChEBI" id="CHEBI:456216"/>
        <dbReference type="EC" id="2.7.11.1"/>
    </reaction>
</comment>
<dbReference type="PANTHER" id="PTHR47985:SF4">
    <property type="entry name" value="SERINE_THREONINE-PROTEIN KINASE PBL27"/>
    <property type="match status" value="1"/>
</dbReference>